<dbReference type="SUPFAM" id="SSF52540">
    <property type="entry name" value="P-loop containing nucleoside triphosphate hydrolases"/>
    <property type="match status" value="1"/>
</dbReference>
<dbReference type="KEGG" id="atl:Athai_63350"/>
<dbReference type="Proteomes" id="UP000611640">
    <property type="component" value="Chromosome"/>
</dbReference>
<feature type="domain" description="HTH cro/C1-type" evidence="1">
    <location>
        <begin position="15"/>
        <end position="70"/>
    </location>
</feature>
<reference evidence="2 3" key="1">
    <citation type="submission" date="2020-08" db="EMBL/GenBank/DDBJ databases">
        <title>Whole genome shotgun sequence of Actinocatenispora thailandica NBRC 105041.</title>
        <authorList>
            <person name="Komaki H."/>
            <person name="Tamura T."/>
        </authorList>
    </citation>
    <scope>NUCLEOTIDE SEQUENCE [LARGE SCALE GENOMIC DNA]</scope>
    <source>
        <strain evidence="2 3">NBRC 105041</strain>
    </source>
</reference>
<dbReference type="Pfam" id="PF13560">
    <property type="entry name" value="HTH_31"/>
    <property type="match status" value="1"/>
</dbReference>
<dbReference type="InterPro" id="IPR010982">
    <property type="entry name" value="Lambda_DNA-bd_dom_sf"/>
</dbReference>
<evidence type="ECO:0000259" key="1">
    <source>
        <dbReference type="PROSITE" id="PS50943"/>
    </source>
</evidence>
<dbReference type="InterPro" id="IPR002182">
    <property type="entry name" value="NB-ARC"/>
</dbReference>
<dbReference type="PANTHER" id="PTHR47691">
    <property type="entry name" value="REGULATOR-RELATED"/>
    <property type="match status" value="1"/>
</dbReference>
<dbReference type="InterPro" id="IPR011990">
    <property type="entry name" value="TPR-like_helical_dom_sf"/>
</dbReference>
<dbReference type="SMART" id="SM00028">
    <property type="entry name" value="TPR"/>
    <property type="match status" value="5"/>
</dbReference>
<dbReference type="InterPro" id="IPR036388">
    <property type="entry name" value="WH-like_DNA-bd_sf"/>
</dbReference>
<dbReference type="RefSeq" id="WP_203964807.1">
    <property type="nucleotide sequence ID" value="NZ_AP023355.1"/>
</dbReference>
<keyword evidence="3" id="KW-1185">Reference proteome</keyword>
<gene>
    <name evidence="2" type="primary">afsR</name>
    <name evidence="2" type="ORF">Athai_63350</name>
</gene>
<sequence>MEPDSPAEASFAEVLASARNAAGLTQEELAERAQLSVRALSNLERGEASRPRRGTVDRLAAALGLTGLDAERFGAVARGRRLAGDTTGPAQLPTDLPDFTGRITELSRLTEALAAGDEAGVHIVVLGGGGGAGKTALAVHAAHLLRHRYPDGQFYLDLAGSRSGGVDPASALSGFLTALGAEPGERGENLSARIGRYRTALAGRRVLVLLDDARDAAQVRPLLPSGAGSAVLVTSRYRLPDLVGARHVPIGRLGDEEATVLLGRIAGAERVAYEPDAAARVVAACDRLPLAVRIVGARLAVRPAWTVSSLADRLAASRRKLDELRVGDLAVRASFRVSYDRLPAPAARLFALLGHWPGHDLATGAAAVLAGASEADTEALLEQLVDAHLLESPELGRYRQHDLLHAFARELLVDELDPAQSRAALGRLIDHLAATAYQADLALWPASRPPFPPPAPGPAFDSRERAATWYRVEWAALDVLLRRIATEPGVPAPALPAARLASLVNLYPFLRGDLVALERGARRAVTLAERAGDPLLVGTEQKRLGFALLEQRRPDEAARHQELALAAFRAAGARDAEAGILNSIGRRLMYEAGRSPAARSDRTEAARGALLDSLAAARAADARSAQVTALGNLGQLEHEAGEDEAAYGHLTEALRIARELGGGQYEAAVASRLGMVLAGLGRPDAALAEHDRAVRITRELADRRGEVSVLGELADTCLVLGRPRAAAEHARRALALYEELPARARRAEDEVAALTALGRALIATGSVATARDVLRRAVARLDELAEPAAAARVRALIR</sequence>
<dbReference type="PRINTS" id="PR00364">
    <property type="entry name" value="DISEASERSIST"/>
</dbReference>
<dbReference type="EMBL" id="AP023355">
    <property type="protein sequence ID" value="BCJ38832.1"/>
    <property type="molecule type" value="Genomic_DNA"/>
</dbReference>
<dbReference type="Pfam" id="PF00931">
    <property type="entry name" value="NB-ARC"/>
    <property type="match status" value="1"/>
</dbReference>
<dbReference type="InterPro" id="IPR027417">
    <property type="entry name" value="P-loop_NTPase"/>
</dbReference>
<dbReference type="SMART" id="SM00530">
    <property type="entry name" value="HTH_XRE"/>
    <property type="match status" value="1"/>
</dbReference>
<protein>
    <submittedName>
        <fullName evidence="2">Regulatory protein AfsR</fullName>
    </submittedName>
</protein>
<dbReference type="Gene3D" id="1.10.260.40">
    <property type="entry name" value="lambda repressor-like DNA-binding domains"/>
    <property type="match status" value="1"/>
</dbReference>
<dbReference type="SUPFAM" id="SSF47413">
    <property type="entry name" value="lambda repressor-like DNA-binding domains"/>
    <property type="match status" value="1"/>
</dbReference>
<dbReference type="GO" id="GO:0043531">
    <property type="term" value="F:ADP binding"/>
    <property type="evidence" value="ECO:0007669"/>
    <property type="project" value="InterPro"/>
</dbReference>
<dbReference type="Pfam" id="PF13424">
    <property type="entry name" value="TPR_12"/>
    <property type="match status" value="1"/>
</dbReference>
<evidence type="ECO:0000313" key="3">
    <source>
        <dbReference type="Proteomes" id="UP000611640"/>
    </source>
</evidence>
<accession>A0A7R7DVU9</accession>
<dbReference type="GO" id="GO:0003677">
    <property type="term" value="F:DNA binding"/>
    <property type="evidence" value="ECO:0007669"/>
    <property type="project" value="InterPro"/>
</dbReference>
<evidence type="ECO:0000313" key="2">
    <source>
        <dbReference type="EMBL" id="BCJ38832.1"/>
    </source>
</evidence>
<dbReference type="Gene3D" id="1.10.10.10">
    <property type="entry name" value="Winged helix-like DNA-binding domain superfamily/Winged helix DNA-binding domain"/>
    <property type="match status" value="1"/>
</dbReference>
<dbReference type="Gene3D" id="3.40.50.300">
    <property type="entry name" value="P-loop containing nucleotide triphosphate hydrolases"/>
    <property type="match status" value="1"/>
</dbReference>
<dbReference type="PROSITE" id="PS50943">
    <property type="entry name" value="HTH_CROC1"/>
    <property type="match status" value="1"/>
</dbReference>
<name>A0A7R7DVU9_9ACTN</name>
<dbReference type="InterPro" id="IPR019734">
    <property type="entry name" value="TPR_rpt"/>
</dbReference>
<dbReference type="InterPro" id="IPR001387">
    <property type="entry name" value="Cro/C1-type_HTH"/>
</dbReference>
<dbReference type="PANTHER" id="PTHR47691:SF3">
    <property type="entry name" value="HTH-TYPE TRANSCRIPTIONAL REGULATOR RV0890C-RELATED"/>
    <property type="match status" value="1"/>
</dbReference>
<dbReference type="SUPFAM" id="SSF48452">
    <property type="entry name" value="TPR-like"/>
    <property type="match status" value="1"/>
</dbReference>
<organism evidence="2 3">
    <name type="scientific">Actinocatenispora thailandica</name>
    <dbReference type="NCBI Taxonomy" id="227318"/>
    <lineage>
        <taxon>Bacteria</taxon>
        <taxon>Bacillati</taxon>
        <taxon>Actinomycetota</taxon>
        <taxon>Actinomycetes</taxon>
        <taxon>Micromonosporales</taxon>
        <taxon>Micromonosporaceae</taxon>
        <taxon>Actinocatenispora</taxon>
    </lineage>
</organism>
<proteinExistence type="predicted"/>
<dbReference type="CDD" id="cd00093">
    <property type="entry name" value="HTH_XRE"/>
    <property type="match status" value="1"/>
</dbReference>
<dbReference type="Gene3D" id="1.25.40.10">
    <property type="entry name" value="Tetratricopeptide repeat domain"/>
    <property type="match status" value="1"/>
</dbReference>
<dbReference type="AlphaFoldDB" id="A0A7R7DVU9"/>